<name>A0A3S1I1X9_ELYCH</name>
<protein>
    <recommendedName>
        <fullName evidence="7">MADF domain-containing protein</fullName>
    </recommendedName>
</protein>
<dbReference type="OrthoDB" id="6157247at2759"/>
<dbReference type="Pfam" id="PF10545">
    <property type="entry name" value="MADF_DNA_bdg"/>
    <property type="match status" value="1"/>
</dbReference>
<dbReference type="GO" id="GO:0005667">
    <property type="term" value="C:transcription regulator complex"/>
    <property type="evidence" value="ECO:0007669"/>
    <property type="project" value="TreeGrafter"/>
</dbReference>
<feature type="region of interest" description="Disordered" evidence="2">
    <location>
        <begin position="248"/>
        <end position="275"/>
    </location>
</feature>
<dbReference type="Proteomes" id="UP000271974">
    <property type="component" value="Unassembled WGS sequence"/>
</dbReference>
<comment type="subcellular location">
    <subcellularLocation>
        <location evidence="1">Nucleus</location>
    </subcellularLocation>
</comment>
<dbReference type="SMART" id="SM00595">
    <property type="entry name" value="MADF"/>
    <property type="match status" value="1"/>
</dbReference>
<dbReference type="PROSITE" id="PS51029">
    <property type="entry name" value="MADF"/>
    <property type="match status" value="1"/>
</dbReference>
<dbReference type="InterPro" id="IPR039353">
    <property type="entry name" value="TF_Adf1"/>
</dbReference>
<gene>
    <name evidence="5" type="ORF">EGW08_001677</name>
</gene>
<dbReference type="EMBL" id="RQTK01000029">
    <property type="protein sequence ID" value="RUS90589.1"/>
    <property type="molecule type" value="Genomic_DNA"/>
</dbReference>
<feature type="compositionally biased region" description="Basic and acidic residues" evidence="2">
    <location>
        <begin position="141"/>
        <end position="150"/>
    </location>
</feature>
<dbReference type="AlphaFoldDB" id="A0A3S1I1X9"/>
<evidence type="ECO:0000259" key="4">
    <source>
        <dbReference type="PROSITE" id="PS51031"/>
    </source>
</evidence>
<dbReference type="PANTHER" id="PTHR12243">
    <property type="entry name" value="MADF DOMAIN TRANSCRIPTION FACTOR"/>
    <property type="match status" value="1"/>
</dbReference>
<evidence type="ECO:0000259" key="3">
    <source>
        <dbReference type="PROSITE" id="PS51029"/>
    </source>
</evidence>
<evidence type="ECO:0000313" key="6">
    <source>
        <dbReference type="Proteomes" id="UP000271974"/>
    </source>
</evidence>
<keyword evidence="6" id="KW-1185">Reference proteome</keyword>
<dbReference type="Pfam" id="PF02944">
    <property type="entry name" value="BESS"/>
    <property type="match status" value="1"/>
</dbReference>
<sequence length="275" mass="31775">MVDSVLLVEAVRQRRTLWDRNNANYSNRQIFNNLWKEIGAELGCNEHEARKKWANLRDYFHRMHRYLCRDDANSRMHRRKKWFLYDSMTFLLPHLKSYTINVKNEEDSNKSTEPVKDASGLHFEFDDILSQTSSIPLSDSNIDRDRSHECEEPEDDDIVEKKPLLSLIERNGKPVHSNRKIYHGTGSGMVAVETFDSKDEDELFLRSLIPKMKLMNTHQKMTCQAEMIMLMLKHIKLSQESSLSFGAATQSTNVDTPCTTDVGSARGQQLSDSSS</sequence>
<organism evidence="5 6">
    <name type="scientific">Elysia chlorotica</name>
    <name type="common">Eastern emerald elysia</name>
    <name type="synonym">Sea slug</name>
    <dbReference type="NCBI Taxonomy" id="188477"/>
    <lineage>
        <taxon>Eukaryota</taxon>
        <taxon>Metazoa</taxon>
        <taxon>Spiralia</taxon>
        <taxon>Lophotrochozoa</taxon>
        <taxon>Mollusca</taxon>
        <taxon>Gastropoda</taxon>
        <taxon>Heterobranchia</taxon>
        <taxon>Euthyneura</taxon>
        <taxon>Panpulmonata</taxon>
        <taxon>Sacoglossa</taxon>
        <taxon>Placobranchoidea</taxon>
        <taxon>Plakobranchidae</taxon>
        <taxon>Elysia</taxon>
    </lineage>
</organism>
<evidence type="ECO:0000256" key="2">
    <source>
        <dbReference type="SAM" id="MobiDB-lite"/>
    </source>
</evidence>
<evidence type="ECO:0000256" key="1">
    <source>
        <dbReference type="PROSITE-ProRule" id="PRU00371"/>
    </source>
</evidence>
<dbReference type="PANTHER" id="PTHR12243:SF67">
    <property type="entry name" value="COREPRESSOR OF PANGOLIN, ISOFORM A-RELATED"/>
    <property type="match status" value="1"/>
</dbReference>
<feature type="domain" description="BESS" evidence="4">
    <location>
        <begin position="198"/>
        <end position="237"/>
    </location>
</feature>
<dbReference type="GO" id="GO:0006357">
    <property type="term" value="P:regulation of transcription by RNA polymerase II"/>
    <property type="evidence" value="ECO:0007669"/>
    <property type="project" value="TreeGrafter"/>
</dbReference>
<keyword evidence="1" id="KW-0539">Nucleus</keyword>
<evidence type="ECO:0000313" key="5">
    <source>
        <dbReference type="EMBL" id="RUS90589.1"/>
    </source>
</evidence>
<comment type="caution">
    <text evidence="5">The sequence shown here is derived from an EMBL/GenBank/DDBJ whole genome shotgun (WGS) entry which is preliminary data.</text>
</comment>
<dbReference type="InterPro" id="IPR004210">
    <property type="entry name" value="BESS_motif"/>
</dbReference>
<dbReference type="GO" id="GO:0005634">
    <property type="term" value="C:nucleus"/>
    <property type="evidence" value="ECO:0007669"/>
    <property type="project" value="UniProtKB-SubCell"/>
</dbReference>
<feature type="region of interest" description="Disordered" evidence="2">
    <location>
        <begin position="134"/>
        <end position="156"/>
    </location>
</feature>
<dbReference type="PROSITE" id="PS51031">
    <property type="entry name" value="BESS"/>
    <property type="match status" value="1"/>
</dbReference>
<proteinExistence type="predicted"/>
<dbReference type="GO" id="GO:0003677">
    <property type="term" value="F:DNA binding"/>
    <property type="evidence" value="ECO:0007669"/>
    <property type="project" value="InterPro"/>
</dbReference>
<dbReference type="InterPro" id="IPR006578">
    <property type="entry name" value="MADF-dom"/>
</dbReference>
<feature type="domain" description="MADF" evidence="3">
    <location>
        <begin position="6"/>
        <end position="96"/>
    </location>
</feature>
<evidence type="ECO:0008006" key="7">
    <source>
        <dbReference type="Google" id="ProtNLM"/>
    </source>
</evidence>
<reference evidence="5 6" key="1">
    <citation type="submission" date="2019-01" db="EMBL/GenBank/DDBJ databases">
        <title>A draft genome assembly of the solar-powered sea slug Elysia chlorotica.</title>
        <authorList>
            <person name="Cai H."/>
            <person name="Li Q."/>
            <person name="Fang X."/>
            <person name="Li J."/>
            <person name="Curtis N.E."/>
            <person name="Altenburger A."/>
            <person name="Shibata T."/>
            <person name="Feng M."/>
            <person name="Maeda T."/>
            <person name="Schwartz J.A."/>
            <person name="Shigenobu S."/>
            <person name="Lundholm N."/>
            <person name="Nishiyama T."/>
            <person name="Yang H."/>
            <person name="Hasebe M."/>
            <person name="Li S."/>
            <person name="Pierce S.K."/>
            <person name="Wang J."/>
        </authorList>
    </citation>
    <scope>NUCLEOTIDE SEQUENCE [LARGE SCALE GENOMIC DNA]</scope>
    <source>
        <strain evidence="5">EC2010</strain>
        <tissue evidence="5">Whole organism of an adult</tissue>
    </source>
</reference>
<accession>A0A3S1I1X9</accession>